<dbReference type="InterPro" id="IPR013123">
    <property type="entry name" value="SpoU_subst-bd"/>
</dbReference>
<dbReference type="InterPro" id="IPR029026">
    <property type="entry name" value="tRNA_m1G_MTases_N"/>
</dbReference>
<evidence type="ECO:0000256" key="3">
    <source>
        <dbReference type="ARBA" id="ARBA00022679"/>
    </source>
</evidence>
<dbReference type="NCBIfam" id="TIGR00186">
    <property type="entry name" value="rRNA_methyl_3"/>
    <property type="match status" value="1"/>
</dbReference>
<gene>
    <name evidence="5" type="primary">rlmB</name>
    <name evidence="5" type="ORF">KI809_08710</name>
</gene>
<comment type="caution">
    <text evidence="5">The sequence shown here is derived from an EMBL/GenBank/DDBJ whole genome shotgun (WGS) entry which is preliminary data.</text>
</comment>
<comment type="similarity">
    <text evidence="1">Belongs to the class IV-like SAM-binding methyltransferase superfamily. RNA methyltransferase TrmH family.</text>
</comment>
<dbReference type="GO" id="GO:0008173">
    <property type="term" value="F:RNA methyltransferase activity"/>
    <property type="evidence" value="ECO:0007669"/>
    <property type="project" value="InterPro"/>
</dbReference>
<evidence type="ECO:0000259" key="4">
    <source>
        <dbReference type="SMART" id="SM00967"/>
    </source>
</evidence>
<evidence type="ECO:0000256" key="1">
    <source>
        <dbReference type="ARBA" id="ARBA00007228"/>
    </source>
</evidence>
<dbReference type="GO" id="GO:0005829">
    <property type="term" value="C:cytosol"/>
    <property type="evidence" value="ECO:0007669"/>
    <property type="project" value="TreeGrafter"/>
</dbReference>
<dbReference type="SUPFAM" id="SSF75217">
    <property type="entry name" value="alpha/beta knot"/>
    <property type="match status" value="1"/>
</dbReference>
<dbReference type="GO" id="GO:0003723">
    <property type="term" value="F:RNA binding"/>
    <property type="evidence" value="ECO:0007669"/>
    <property type="project" value="InterPro"/>
</dbReference>
<dbReference type="SUPFAM" id="SSF55315">
    <property type="entry name" value="L30e-like"/>
    <property type="match status" value="1"/>
</dbReference>
<dbReference type="GO" id="GO:0006396">
    <property type="term" value="P:RNA processing"/>
    <property type="evidence" value="ECO:0007669"/>
    <property type="project" value="InterPro"/>
</dbReference>
<name>A0AAW4L0Z7_9BACT</name>
<accession>A0AAW4L0Z7</accession>
<dbReference type="Gene3D" id="3.30.1330.30">
    <property type="match status" value="1"/>
</dbReference>
<keyword evidence="3" id="KW-0808">Transferase</keyword>
<reference evidence="5 6" key="1">
    <citation type="submission" date="2021-05" db="EMBL/GenBank/DDBJ databases">
        <title>The draft genome of Geobacter pelophilus DSM 12255.</title>
        <authorList>
            <person name="Xu Z."/>
            <person name="Masuda Y."/>
            <person name="Itoh H."/>
            <person name="Senoo K."/>
        </authorList>
    </citation>
    <scope>NUCLEOTIDE SEQUENCE [LARGE SCALE GENOMIC DNA]</scope>
    <source>
        <strain evidence="5 6">DSM 12255</strain>
    </source>
</reference>
<dbReference type="EMBL" id="JAHCVJ010000003">
    <property type="protein sequence ID" value="MBT0664379.1"/>
    <property type="molecule type" value="Genomic_DNA"/>
</dbReference>
<evidence type="ECO:0000313" key="5">
    <source>
        <dbReference type="EMBL" id="MBT0664379.1"/>
    </source>
</evidence>
<evidence type="ECO:0000313" key="6">
    <source>
        <dbReference type="Proteomes" id="UP000811899"/>
    </source>
</evidence>
<dbReference type="FunFam" id="3.40.1280.10:FF:000008">
    <property type="entry name" value="Group 3 RNA methyltransferase TrmH"/>
    <property type="match status" value="1"/>
</dbReference>
<dbReference type="PANTHER" id="PTHR46429">
    <property type="entry name" value="23S RRNA (GUANOSINE-2'-O-)-METHYLTRANSFERASE RLMB"/>
    <property type="match status" value="1"/>
</dbReference>
<dbReference type="AlphaFoldDB" id="A0AAW4L0Z7"/>
<protein>
    <submittedName>
        <fullName evidence="5">23S rRNA (Guanosine(2251)-2'-O)-methyltransferase RlmB</fullName>
    </submittedName>
</protein>
<dbReference type="InterPro" id="IPR004441">
    <property type="entry name" value="rRNA_MeTrfase_TrmH"/>
</dbReference>
<dbReference type="InterPro" id="IPR029064">
    <property type="entry name" value="Ribosomal_eL30-like_sf"/>
</dbReference>
<keyword evidence="6" id="KW-1185">Reference proteome</keyword>
<proteinExistence type="inferred from homology"/>
<dbReference type="Pfam" id="PF08032">
    <property type="entry name" value="SpoU_sub_bind"/>
    <property type="match status" value="1"/>
</dbReference>
<dbReference type="GO" id="GO:0032259">
    <property type="term" value="P:methylation"/>
    <property type="evidence" value="ECO:0007669"/>
    <property type="project" value="UniProtKB-KW"/>
</dbReference>
<dbReference type="SMART" id="SM00967">
    <property type="entry name" value="SpoU_sub_bind"/>
    <property type="match status" value="1"/>
</dbReference>
<dbReference type="InterPro" id="IPR029028">
    <property type="entry name" value="Alpha/beta_knot_MTases"/>
</dbReference>
<feature type="domain" description="RNA 2-O ribose methyltransferase substrate binding" evidence="4">
    <location>
        <begin position="5"/>
        <end position="80"/>
    </location>
</feature>
<dbReference type="PANTHER" id="PTHR46429:SF1">
    <property type="entry name" value="23S RRNA (GUANOSINE-2'-O-)-METHYLTRANSFERASE RLMB"/>
    <property type="match status" value="1"/>
</dbReference>
<keyword evidence="2" id="KW-0489">Methyltransferase</keyword>
<dbReference type="RefSeq" id="WP_214171157.1">
    <property type="nucleotide sequence ID" value="NZ_JAHCVJ010000003.1"/>
</dbReference>
<dbReference type="CDD" id="cd18103">
    <property type="entry name" value="SpoU-like_RlmB"/>
    <property type="match status" value="1"/>
</dbReference>
<evidence type="ECO:0000256" key="2">
    <source>
        <dbReference type="ARBA" id="ARBA00022603"/>
    </source>
</evidence>
<organism evidence="5 6">
    <name type="scientific">Geoanaerobacter pelophilus</name>
    <dbReference type="NCBI Taxonomy" id="60036"/>
    <lineage>
        <taxon>Bacteria</taxon>
        <taxon>Pseudomonadati</taxon>
        <taxon>Thermodesulfobacteriota</taxon>
        <taxon>Desulfuromonadia</taxon>
        <taxon>Geobacterales</taxon>
        <taxon>Geobacteraceae</taxon>
        <taxon>Geoanaerobacter</taxon>
    </lineage>
</organism>
<sequence>MSDEIVYGINAVTEALRGERKSFELFIAGSPDDRRLARIVQLANERGVAVRSRQKPDITRLAGSDHHQGVALRVEPFPYSDLEDIIAATAAAEDALVLLLDSIQDPANLGSMVRSAACAGASGIVITKDRSVGVTPSVERVSAGAVETLPIARVTNLAQTLERLKEAGFWIYGLSDEASATIFRQKFSGKIALLVGNEGEGIRPLVRKGCDVILSIPLHGGVSSLNAAVAGSIALFEVVRQRELAVK</sequence>
<dbReference type="Proteomes" id="UP000811899">
    <property type="component" value="Unassembled WGS sequence"/>
</dbReference>
<dbReference type="Gene3D" id="3.40.1280.10">
    <property type="match status" value="1"/>
</dbReference>
<dbReference type="InterPro" id="IPR001537">
    <property type="entry name" value="SpoU_MeTrfase"/>
</dbReference>
<dbReference type="Pfam" id="PF00588">
    <property type="entry name" value="SpoU_methylase"/>
    <property type="match status" value="1"/>
</dbReference>